<accession>A0A4Y6Q0F0</accession>
<dbReference type="Gene3D" id="2.60.260.20">
    <property type="entry name" value="Urease metallochaperone UreE, N-terminal domain"/>
    <property type="match status" value="2"/>
</dbReference>
<comment type="similarity">
    <text evidence="12 14">Belongs to the DnaJ family.</text>
</comment>
<dbReference type="Gene3D" id="1.10.287.110">
    <property type="entry name" value="DnaJ domain"/>
    <property type="match status" value="1"/>
</dbReference>
<evidence type="ECO:0000256" key="4">
    <source>
        <dbReference type="ARBA" id="ARBA00022705"/>
    </source>
</evidence>
<protein>
    <recommendedName>
        <fullName evidence="13 14">Chaperone protein DnaJ</fullName>
    </recommendedName>
</protein>
<dbReference type="GO" id="GO:0051082">
    <property type="term" value="F:unfolded protein binding"/>
    <property type="evidence" value="ECO:0007669"/>
    <property type="project" value="UniProtKB-UniRule"/>
</dbReference>
<feature type="binding site" evidence="14">
    <location>
        <position position="199"/>
    </location>
    <ligand>
        <name>Zn(2+)</name>
        <dbReference type="ChEBI" id="CHEBI:29105"/>
        <label>1</label>
    </ligand>
</feature>
<dbReference type="OrthoDB" id="9779889at2"/>
<feature type="region of interest" description="Disordered" evidence="16">
    <location>
        <begin position="221"/>
        <end position="242"/>
    </location>
</feature>
<organism evidence="19 20">
    <name type="scientific">Persicimonas caeni</name>
    <dbReference type="NCBI Taxonomy" id="2292766"/>
    <lineage>
        <taxon>Bacteria</taxon>
        <taxon>Deltaproteobacteria</taxon>
        <taxon>Bradymonadales</taxon>
        <taxon>Bradymonadaceae</taxon>
        <taxon>Persicimonas</taxon>
    </lineage>
</organism>
<dbReference type="FunFam" id="2.60.260.20:FF:000004">
    <property type="entry name" value="Molecular chaperone DnaJ"/>
    <property type="match status" value="1"/>
</dbReference>
<evidence type="ECO:0000256" key="10">
    <source>
        <dbReference type="ARBA" id="ARBA00023186"/>
    </source>
</evidence>
<dbReference type="InterPro" id="IPR001623">
    <property type="entry name" value="DnaJ_domain"/>
</dbReference>
<evidence type="ECO:0000256" key="14">
    <source>
        <dbReference type="HAMAP-Rule" id="MF_01152"/>
    </source>
</evidence>
<dbReference type="InterPro" id="IPR008971">
    <property type="entry name" value="HSP40/DnaJ_pept-bd"/>
</dbReference>
<feature type="binding site" evidence="14">
    <location>
        <position position="185"/>
    </location>
    <ligand>
        <name>Zn(2+)</name>
        <dbReference type="ChEBI" id="CHEBI:29105"/>
        <label>2</label>
    </ligand>
</feature>
<dbReference type="RefSeq" id="WP_141200513.1">
    <property type="nucleotide sequence ID" value="NZ_CP041186.1"/>
</dbReference>
<keyword evidence="20" id="KW-1185">Reference proteome</keyword>
<dbReference type="InterPro" id="IPR001305">
    <property type="entry name" value="HSP_DnaJ_Cys-rich_dom"/>
</dbReference>
<evidence type="ECO:0000256" key="6">
    <source>
        <dbReference type="ARBA" id="ARBA00022737"/>
    </source>
</evidence>
<keyword evidence="5 14" id="KW-0479">Metal-binding</keyword>
<dbReference type="FunFam" id="2.10.230.10:FF:000002">
    <property type="entry name" value="Molecular chaperone DnaJ"/>
    <property type="match status" value="1"/>
</dbReference>
<keyword evidence="4 14" id="KW-0235">DNA replication</keyword>
<evidence type="ECO:0000256" key="15">
    <source>
        <dbReference type="PROSITE-ProRule" id="PRU00546"/>
    </source>
</evidence>
<feature type="binding site" evidence="14">
    <location>
        <position position="188"/>
    </location>
    <ligand>
        <name>Zn(2+)</name>
        <dbReference type="ChEBI" id="CHEBI:29105"/>
        <label>2</label>
    </ligand>
</feature>
<dbReference type="Pfam" id="PF00226">
    <property type="entry name" value="DnaJ"/>
    <property type="match status" value="1"/>
</dbReference>
<dbReference type="GO" id="GO:0008270">
    <property type="term" value="F:zinc ion binding"/>
    <property type="evidence" value="ECO:0007669"/>
    <property type="project" value="UniProtKB-UniRule"/>
</dbReference>
<evidence type="ECO:0000256" key="1">
    <source>
        <dbReference type="ARBA" id="ARBA00004496"/>
    </source>
</evidence>
<comment type="caution">
    <text evidence="14">Lacks conserved residue(s) required for the propagation of feature annotation.</text>
</comment>
<evidence type="ECO:0000256" key="12">
    <source>
        <dbReference type="ARBA" id="ARBA00061004"/>
    </source>
</evidence>
<dbReference type="InterPro" id="IPR012724">
    <property type="entry name" value="DnaJ"/>
</dbReference>
<proteinExistence type="inferred from homology"/>
<dbReference type="PROSITE" id="PS00636">
    <property type="entry name" value="DNAJ_1"/>
    <property type="match status" value="1"/>
</dbReference>
<feature type="binding site" evidence="14">
    <location>
        <position position="149"/>
    </location>
    <ligand>
        <name>Zn(2+)</name>
        <dbReference type="ChEBI" id="CHEBI:29105"/>
        <label>1</label>
    </ligand>
</feature>
<dbReference type="Pfam" id="PF00684">
    <property type="entry name" value="DnaJ_CXXCXGXG"/>
    <property type="match status" value="1"/>
</dbReference>
<dbReference type="SUPFAM" id="SSF57938">
    <property type="entry name" value="DnaJ/Hsp40 cysteine-rich domain"/>
    <property type="match status" value="1"/>
</dbReference>
<dbReference type="Proteomes" id="UP000315995">
    <property type="component" value="Chromosome"/>
</dbReference>
<keyword evidence="6 14" id="KW-0677">Repeat</keyword>
<dbReference type="InterPro" id="IPR036410">
    <property type="entry name" value="HSP_DnaJ_Cys-rich_dom_sf"/>
</dbReference>
<feature type="binding site" evidence="14">
    <location>
        <position position="163"/>
    </location>
    <ligand>
        <name>Zn(2+)</name>
        <dbReference type="ChEBI" id="CHEBI:29105"/>
        <label>2</label>
    </ligand>
</feature>
<keyword evidence="8 14" id="KW-0862">Zinc</keyword>
<dbReference type="FunFam" id="1.10.287.110:FF:000034">
    <property type="entry name" value="Chaperone protein DnaJ"/>
    <property type="match status" value="1"/>
</dbReference>
<evidence type="ECO:0000256" key="16">
    <source>
        <dbReference type="SAM" id="MobiDB-lite"/>
    </source>
</evidence>
<dbReference type="GO" id="GO:0042026">
    <property type="term" value="P:protein refolding"/>
    <property type="evidence" value="ECO:0007669"/>
    <property type="project" value="TreeGrafter"/>
</dbReference>
<evidence type="ECO:0000256" key="13">
    <source>
        <dbReference type="ARBA" id="ARBA00067609"/>
    </source>
</evidence>
<keyword evidence="7 14" id="KW-0863">Zinc-finger</keyword>
<dbReference type="GO" id="GO:0031072">
    <property type="term" value="F:heat shock protein binding"/>
    <property type="evidence" value="ECO:0007669"/>
    <property type="project" value="InterPro"/>
</dbReference>
<evidence type="ECO:0000256" key="7">
    <source>
        <dbReference type="ARBA" id="ARBA00022771"/>
    </source>
</evidence>
<evidence type="ECO:0000256" key="11">
    <source>
        <dbReference type="ARBA" id="ARBA00053423"/>
    </source>
</evidence>
<gene>
    <name evidence="14 19" type="primary">dnaJ</name>
    <name evidence="19" type="ORF">FIV42_25995</name>
</gene>
<comment type="domain">
    <text evidence="14">The J domain is necessary and sufficient to stimulate DnaK ATPase activity. Zinc center 1 plays an important role in the autonomous, DnaK-independent chaperone activity of DnaJ. Zinc center 2 is essential for interaction with DnaK and for DnaJ activity.</text>
</comment>
<dbReference type="GO" id="GO:0009408">
    <property type="term" value="P:response to heat"/>
    <property type="evidence" value="ECO:0007669"/>
    <property type="project" value="InterPro"/>
</dbReference>
<dbReference type="PROSITE" id="PS50076">
    <property type="entry name" value="DNAJ_2"/>
    <property type="match status" value="1"/>
</dbReference>
<dbReference type="SUPFAM" id="SSF46565">
    <property type="entry name" value="Chaperone J-domain"/>
    <property type="match status" value="1"/>
</dbReference>
<accession>A0A5B8YI42</accession>
<comment type="subunit">
    <text evidence="2 14">Homodimer.</text>
</comment>
<sequence>MSINPYEVLGVSRDAELSEIKAAYRRLAIKHHPDKNPDDPDSEERFKEVNEAFEILSDPEKRQTYDRFGTTKGFGGGQGFGGQGFGGQGFGDVFDIFSSMFGGAAGGGRGRRGQRGADFKMEFEVTYKEAAEGVSREVEIPAFEDCETCDATGAKPGTSVETCSNCGGRGAVRVQNGFFSMMRSCPRCDGTGEVIPEPCQDCGGKGIRQTTETLEVEVPPGVDTGQKLRWTGRGGPGADGGPPGDLYIVIRLEDHPLFEREGNNVICTVPISFTQAALGGKIEVPTLDGKVNMTVPAGTQTGKTFRLSGKGFPSVGGRSQGDQLVKVVVETPVKLTDRQKELLTEFAEEGGEDVHPERKGFFDRMKELFG</sequence>
<keyword evidence="9 14" id="KW-0346">Stress response</keyword>
<feature type="domain" description="CR-type" evidence="18">
    <location>
        <begin position="133"/>
        <end position="211"/>
    </location>
</feature>
<dbReference type="Pfam" id="PF01556">
    <property type="entry name" value="DnaJ_C"/>
    <property type="match status" value="1"/>
</dbReference>
<dbReference type="NCBIfam" id="NF008035">
    <property type="entry name" value="PRK10767.1"/>
    <property type="match status" value="1"/>
</dbReference>
<dbReference type="PRINTS" id="PR00625">
    <property type="entry name" value="JDOMAIN"/>
</dbReference>
<dbReference type="NCBIfam" id="TIGR02349">
    <property type="entry name" value="DnaJ_bact"/>
    <property type="match status" value="1"/>
</dbReference>
<dbReference type="InterPro" id="IPR036869">
    <property type="entry name" value="J_dom_sf"/>
</dbReference>
<dbReference type="PANTHER" id="PTHR43096">
    <property type="entry name" value="DNAJ HOMOLOG 1, MITOCHONDRIAL-RELATED"/>
    <property type="match status" value="1"/>
</dbReference>
<dbReference type="PROSITE" id="PS51188">
    <property type="entry name" value="ZF_CR"/>
    <property type="match status" value="1"/>
</dbReference>
<feature type="binding site" evidence="14">
    <location>
        <position position="202"/>
    </location>
    <ligand>
        <name>Zn(2+)</name>
        <dbReference type="ChEBI" id="CHEBI:29105"/>
        <label>1</label>
    </ligand>
</feature>
<reference evidence="19 20" key="1">
    <citation type="submission" date="2019-06" db="EMBL/GenBank/DDBJ databases">
        <title>Persicimonas caeni gen. nov., sp. nov., a predatory bacterium isolated from solar saltern.</title>
        <authorList>
            <person name="Wang S."/>
        </authorList>
    </citation>
    <scope>NUCLEOTIDE SEQUENCE [LARGE SCALE GENOMIC DNA]</scope>
    <source>
        <strain evidence="19 20">YN101</strain>
    </source>
</reference>
<dbReference type="InterPro" id="IPR002939">
    <property type="entry name" value="DnaJ_C"/>
</dbReference>
<feature type="domain" description="J" evidence="17">
    <location>
        <begin position="4"/>
        <end position="69"/>
    </location>
</feature>
<dbReference type="PANTHER" id="PTHR43096:SF48">
    <property type="entry name" value="CHAPERONE PROTEIN DNAJ"/>
    <property type="match status" value="1"/>
</dbReference>
<feature type="compositionally biased region" description="Gly residues" evidence="16">
    <location>
        <begin position="232"/>
        <end position="242"/>
    </location>
</feature>
<comment type="cofactor">
    <cofactor evidence="14">
        <name>Zn(2+)</name>
        <dbReference type="ChEBI" id="CHEBI:29105"/>
    </cofactor>
    <text evidence="14">Binds 2 Zn(2+) ions per monomer.</text>
</comment>
<comment type="function">
    <text evidence="11 14">Participates actively in the response to hyperosmotic and heat shock by preventing the aggregation of stress-denatured proteins and by disaggregating proteins, also in an autonomous, DnaK-independent fashion. Unfolded proteins bind initially to DnaJ; upon interaction with the DnaJ-bound protein, DnaK hydrolyzes its bound ATP, resulting in the formation of a stable complex. GrpE releases ADP from DnaK; ATP binding to DnaK triggers the release of the substrate protein, thus completing the reaction cycle. Several rounds of ATP-dependent interactions between DnaJ, DnaK and GrpE are required for fully efficient folding. Also involved, together with DnaK and GrpE, in the DNA replication of plasmids through activation of initiation proteins.</text>
</comment>
<comment type="subcellular location">
    <subcellularLocation>
        <location evidence="1 14">Cytoplasm</location>
    </subcellularLocation>
</comment>
<dbReference type="SMART" id="SM00271">
    <property type="entry name" value="DnaJ"/>
    <property type="match status" value="1"/>
</dbReference>
<dbReference type="CDD" id="cd10747">
    <property type="entry name" value="DnaJ_C"/>
    <property type="match status" value="1"/>
</dbReference>
<keyword evidence="3 14" id="KW-0963">Cytoplasm</keyword>
<dbReference type="EMBL" id="CP041186">
    <property type="protein sequence ID" value="QDG54068.1"/>
    <property type="molecule type" value="Genomic_DNA"/>
</dbReference>
<feature type="binding site" evidence="14">
    <location>
        <position position="166"/>
    </location>
    <ligand>
        <name>Zn(2+)</name>
        <dbReference type="ChEBI" id="CHEBI:29105"/>
        <label>2</label>
    </ligand>
</feature>
<keyword evidence="10 14" id="KW-0143">Chaperone</keyword>
<evidence type="ECO:0000256" key="3">
    <source>
        <dbReference type="ARBA" id="ARBA00022490"/>
    </source>
</evidence>
<dbReference type="InterPro" id="IPR018253">
    <property type="entry name" value="DnaJ_domain_CS"/>
</dbReference>
<dbReference type="GO" id="GO:0005524">
    <property type="term" value="F:ATP binding"/>
    <property type="evidence" value="ECO:0007669"/>
    <property type="project" value="InterPro"/>
</dbReference>
<evidence type="ECO:0000313" key="20">
    <source>
        <dbReference type="Proteomes" id="UP000315995"/>
    </source>
</evidence>
<evidence type="ECO:0000259" key="17">
    <source>
        <dbReference type="PROSITE" id="PS50076"/>
    </source>
</evidence>
<dbReference type="HAMAP" id="MF_01152">
    <property type="entry name" value="DnaJ"/>
    <property type="match status" value="1"/>
</dbReference>
<feature type="binding site" evidence="14">
    <location>
        <position position="146"/>
    </location>
    <ligand>
        <name>Zn(2+)</name>
        <dbReference type="ChEBI" id="CHEBI:29105"/>
        <label>1</label>
    </ligand>
</feature>
<evidence type="ECO:0000259" key="18">
    <source>
        <dbReference type="PROSITE" id="PS51188"/>
    </source>
</evidence>
<name>A0A4Y6Q0F0_PERCE</name>
<dbReference type="SUPFAM" id="SSF49493">
    <property type="entry name" value="HSP40/DnaJ peptide-binding domain"/>
    <property type="match status" value="2"/>
</dbReference>
<dbReference type="CDD" id="cd10719">
    <property type="entry name" value="DnaJ_zf"/>
    <property type="match status" value="1"/>
</dbReference>
<evidence type="ECO:0000256" key="5">
    <source>
        <dbReference type="ARBA" id="ARBA00022723"/>
    </source>
</evidence>
<dbReference type="GO" id="GO:0006260">
    <property type="term" value="P:DNA replication"/>
    <property type="evidence" value="ECO:0007669"/>
    <property type="project" value="UniProtKB-KW"/>
</dbReference>
<dbReference type="AlphaFoldDB" id="A0A4Y6Q0F0"/>
<evidence type="ECO:0000313" key="19">
    <source>
        <dbReference type="EMBL" id="QDG54068.1"/>
    </source>
</evidence>
<feature type="zinc finger region" description="CR-type" evidence="15">
    <location>
        <begin position="133"/>
        <end position="211"/>
    </location>
</feature>
<dbReference type="GO" id="GO:0005737">
    <property type="term" value="C:cytoplasm"/>
    <property type="evidence" value="ECO:0007669"/>
    <property type="project" value="UniProtKB-SubCell"/>
</dbReference>
<dbReference type="Gene3D" id="2.10.230.10">
    <property type="entry name" value="Heat shock protein DnaJ, cysteine-rich domain"/>
    <property type="match status" value="1"/>
</dbReference>
<dbReference type="CDD" id="cd06257">
    <property type="entry name" value="DnaJ"/>
    <property type="match status" value="1"/>
</dbReference>
<evidence type="ECO:0000256" key="9">
    <source>
        <dbReference type="ARBA" id="ARBA00023016"/>
    </source>
</evidence>
<evidence type="ECO:0000256" key="8">
    <source>
        <dbReference type="ARBA" id="ARBA00022833"/>
    </source>
</evidence>
<evidence type="ECO:0000256" key="2">
    <source>
        <dbReference type="ARBA" id="ARBA00011738"/>
    </source>
</evidence>